<dbReference type="PANTHER" id="PTHR45266">
    <property type="entry name" value="OXALOACETATE DECARBOXYLASE ALPHA CHAIN"/>
    <property type="match status" value="1"/>
</dbReference>
<dbReference type="OrthoDB" id="9812676at2"/>
<dbReference type="RefSeq" id="WP_103788675.1">
    <property type="nucleotide sequence ID" value="NZ_PQVF01000005.1"/>
</dbReference>
<accession>A0A2S5A3E1</accession>
<evidence type="ECO:0000313" key="4">
    <source>
        <dbReference type="Proteomes" id="UP000236893"/>
    </source>
</evidence>
<proteinExistence type="predicted"/>
<gene>
    <name evidence="3" type="ORF">C3K47_08385</name>
</gene>
<dbReference type="Pfam" id="PF00364">
    <property type="entry name" value="Biotin_lipoyl"/>
    <property type="match status" value="1"/>
</dbReference>
<dbReference type="AlphaFoldDB" id="A0A2S5A3E1"/>
<dbReference type="EMBL" id="PQVF01000005">
    <property type="protein sequence ID" value="POY37065.1"/>
    <property type="molecule type" value="Genomic_DNA"/>
</dbReference>
<dbReference type="SUPFAM" id="SSF51230">
    <property type="entry name" value="Single hybrid motif"/>
    <property type="match status" value="1"/>
</dbReference>
<name>A0A2S5A3E1_9SPHI</name>
<dbReference type="PROSITE" id="PS50968">
    <property type="entry name" value="BIOTINYL_LIPOYL"/>
    <property type="match status" value="1"/>
</dbReference>
<dbReference type="InterPro" id="IPR011053">
    <property type="entry name" value="Single_hybrid_motif"/>
</dbReference>
<dbReference type="Gene3D" id="2.40.50.100">
    <property type="match status" value="1"/>
</dbReference>
<reference evidence="3 4" key="1">
    <citation type="submission" date="2018-01" db="EMBL/GenBank/DDBJ databases">
        <authorList>
            <person name="Gaut B.S."/>
            <person name="Morton B.R."/>
            <person name="Clegg M.T."/>
            <person name="Duvall M.R."/>
        </authorList>
    </citation>
    <scope>NUCLEOTIDE SEQUENCE [LARGE SCALE GENOMIC DNA]</scope>
    <source>
        <strain evidence="3 4">HR-AV</strain>
    </source>
</reference>
<dbReference type="CDD" id="cd06850">
    <property type="entry name" value="biotinyl_domain"/>
    <property type="match status" value="1"/>
</dbReference>
<dbReference type="FunFam" id="2.40.50.100:FF:000003">
    <property type="entry name" value="Acetyl-CoA carboxylase biotin carboxyl carrier protein"/>
    <property type="match status" value="1"/>
</dbReference>
<dbReference type="InterPro" id="IPR001882">
    <property type="entry name" value="Biotin_BS"/>
</dbReference>
<dbReference type="PROSITE" id="PS00188">
    <property type="entry name" value="BIOTIN"/>
    <property type="match status" value="1"/>
</dbReference>
<dbReference type="InterPro" id="IPR050709">
    <property type="entry name" value="Biotin_Carboxyl_Carrier/Decarb"/>
</dbReference>
<dbReference type="PANTHER" id="PTHR45266:SF3">
    <property type="entry name" value="OXALOACETATE DECARBOXYLASE ALPHA CHAIN"/>
    <property type="match status" value="1"/>
</dbReference>
<comment type="caution">
    <text evidence="3">The sequence shown here is derived from an EMBL/GenBank/DDBJ whole genome shotgun (WGS) entry which is preliminary data.</text>
</comment>
<evidence type="ECO:0000256" key="1">
    <source>
        <dbReference type="ARBA" id="ARBA00023267"/>
    </source>
</evidence>
<keyword evidence="1" id="KW-0092">Biotin</keyword>
<sequence length="167" mass="18627">MYKATVNKKETFSVSTTKDTVLVKDKALNVDIKEISNDNYHILNADGKSFNAEVLEHNVELKTATVLINGNKYNIELKDKFDELLHSLGMDAGSAHKMNDLKAPMPGLVLKVLVNEGDEVKKDDALLVLEAMKMENIIKASADGIIKTIKIKERETVEKNQILIAFK</sequence>
<dbReference type="Proteomes" id="UP000236893">
    <property type="component" value="Unassembled WGS sequence"/>
</dbReference>
<organism evidence="3 4">
    <name type="scientific">Solitalea longa</name>
    <dbReference type="NCBI Taxonomy" id="2079460"/>
    <lineage>
        <taxon>Bacteria</taxon>
        <taxon>Pseudomonadati</taxon>
        <taxon>Bacteroidota</taxon>
        <taxon>Sphingobacteriia</taxon>
        <taxon>Sphingobacteriales</taxon>
        <taxon>Sphingobacteriaceae</taxon>
        <taxon>Solitalea</taxon>
    </lineage>
</organism>
<feature type="domain" description="Lipoyl-binding" evidence="2">
    <location>
        <begin position="89"/>
        <end position="167"/>
    </location>
</feature>
<keyword evidence="4" id="KW-1185">Reference proteome</keyword>
<evidence type="ECO:0000259" key="2">
    <source>
        <dbReference type="PROSITE" id="PS50968"/>
    </source>
</evidence>
<dbReference type="InterPro" id="IPR000089">
    <property type="entry name" value="Biotin_lipoyl"/>
</dbReference>
<evidence type="ECO:0000313" key="3">
    <source>
        <dbReference type="EMBL" id="POY37065.1"/>
    </source>
</evidence>
<protein>
    <submittedName>
        <fullName evidence="3">Acetyl-CoA carboxylase biotin carboxyl carrier protein subunit</fullName>
    </submittedName>
</protein>